<proteinExistence type="predicted"/>
<protein>
    <submittedName>
        <fullName evidence="1">Ubiquitin-specific protease ubp15</fullName>
        <ecNumber evidence="1">3.4.19.12</ecNumber>
    </submittedName>
</protein>
<comment type="caution">
    <text evidence="1">The sequence shown here is derived from an EMBL/GenBank/DDBJ whole genome shotgun (WGS) entry which is preliminary data.</text>
</comment>
<feature type="non-terminal residue" evidence="1">
    <location>
        <position position="1"/>
    </location>
</feature>
<name>A0ACC1J875_9FUNG</name>
<sequence length="120" mass="13536">PGLSKPGLTNLVHLKFYDGAKDRIVGLGHFRLSFFKKLRLSFPDLCKIADLPRGTQLLLFEEVKPGEIRKLDSEWTLKYAGLGPGDIICFQVKPDGYDGMSRYQRGKFPSVVSFFGRKAK</sequence>
<organism evidence="1 2">
    <name type="scientific">Linderina macrospora</name>
    <dbReference type="NCBI Taxonomy" id="4868"/>
    <lineage>
        <taxon>Eukaryota</taxon>
        <taxon>Fungi</taxon>
        <taxon>Fungi incertae sedis</taxon>
        <taxon>Zoopagomycota</taxon>
        <taxon>Kickxellomycotina</taxon>
        <taxon>Kickxellomycetes</taxon>
        <taxon>Kickxellales</taxon>
        <taxon>Kickxellaceae</taxon>
        <taxon>Linderina</taxon>
    </lineage>
</organism>
<keyword evidence="2" id="KW-1185">Reference proteome</keyword>
<keyword evidence="1" id="KW-0645">Protease</keyword>
<gene>
    <name evidence="1" type="primary">UBP15_4</name>
    <name evidence="1" type="ORF">FBU59_003488</name>
</gene>
<dbReference type="Proteomes" id="UP001150603">
    <property type="component" value="Unassembled WGS sequence"/>
</dbReference>
<reference evidence="1" key="1">
    <citation type="submission" date="2022-07" db="EMBL/GenBank/DDBJ databases">
        <title>Phylogenomic reconstructions and comparative analyses of Kickxellomycotina fungi.</title>
        <authorList>
            <person name="Reynolds N.K."/>
            <person name="Stajich J.E."/>
            <person name="Barry K."/>
            <person name="Grigoriev I.V."/>
            <person name="Crous P."/>
            <person name="Smith M.E."/>
        </authorList>
    </citation>
    <scope>NUCLEOTIDE SEQUENCE</scope>
    <source>
        <strain evidence="1">NRRL 5244</strain>
    </source>
</reference>
<accession>A0ACC1J875</accession>
<dbReference type="EC" id="3.4.19.12" evidence="1"/>
<keyword evidence="1" id="KW-0378">Hydrolase</keyword>
<dbReference type="EMBL" id="JANBPW010002249">
    <property type="protein sequence ID" value="KAJ1941481.1"/>
    <property type="molecule type" value="Genomic_DNA"/>
</dbReference>
<evidence type="ECO:0000313" key="2">
    <source>
        <dbReference type="Proteomes" id="UP001150603"/>
    </source>
</evidence>
<evidence type="ECO:0000313" key="1">
    <source>
        <dbReference type="EMBL" id="KAJ1941481.1"/>
    </source>
</evidence>